<dbReference type="AlphaFoldDB" id="A0AAD9BCF7"/>
<protein>
    <submittedName>
        <fullName evidence="2">ATP synthase subunit b 2</fullName>
    </submittedName>
</protein>
<proteinExistence type="predicted"/>
<evidence type="ECO:0000313" key="2">
    <source>
        <dbReference type="EMBL" id="KAK1880063.1"/>
    </source>
</evidence>
<organism evidence="2 3">
    <name type="scientific">Dissostichus eleginoides</name>
    <name type="common">Patagonian toothfish</name>
    <name type="synonym">Dissostichus amissus</name>
    <dbReference type="NCBI Taxonomy" id="100907"/>
    <lineage>
        <taxon>Eukaryota</taxon>
        <taxon>Metazoa</taxon>
        <taxon>Chordata</taxon>
        <taxon>Craniata</taxon>
        <taxon>Vertebrata</taxon>
        <taxon>Euteleostomi</taxon>
        <taxon>Actinopterygii</taxon>
        <taxon>Neopterygii</taxon>
        <taxon>Teleostei</taxon>
        <taxon>Neoteleostei</taxon>
        <taxon>Acanthomorphata</taxon>
        <taxon>Eupercaria</taxon>
        <taxon>Perciformes</taxon>
        <taxon>Notothenioidei</taxon>
        <taxon>Nototheniidae</taxon>
        <taxon>Dissostichus</taxon>
    </lineage>
</organism>
<reference evidence="2" key="1">
    <citation type="submission" date="2023-04" db="EMBL/GenBank/DDBJ databases">
        <title>Chromosome-level genome of Chaenocephalus aceratus.</title>
        <authorList>
            <person name="Park H."/>
        </authorList>
    </citation>
    <scope>NUCLEOTIDE SEQUENCE</scope>
    <source>
        <strain evidence="2">DE</strain>
        <tissue evidence="2">Muscle</tissue>
    </source>
</reference>
<accession>A0AAD9BCF7</accession>
<comment type="caution">
    <text evidence="2">The sequence shown here is derived from an EMBL/GenBank/DDBJ whole genome shotgun (WGS) entry which is preliminary data.</text>
</comment>
<keyword evidence="3" id="KW-1185">Reference proteome</keyword>
<sequence>MSRGEETTLQSKGDEVRKRRCKAKESRRGSDAAKQRRRGEETTLQSKGDEVRKRRCKAKETRSRGEGTTLQSKGVEVRKRRCKAKDERKRRCKAKETSEDDAAKEWFVFPQSLRDSKSNMRYLEQNSPAES</sequence>
<dbReference type="EMBL" id="JASDAP010000025">
    <property type="protein sequence ID" value="KAK1880063.1"/>
    <property type="molecule type" value="Genomic_DNA"/>
</dbReference>
<dbReference type="Proteomes" id="UP001228049">
    <property type="component" value="Unassembled WGS sequence"/>
</dbReference>
<feature type="compositionally biased region" description="Basic and acidic residues" evidence="1">
    <location>
        <begin position="1"/>
        <end position="65"/>
    </location>
</feature>
<evidence type="ECO:0000256" key="1">
    <source>
        <dbReference type="SAM" id="MobiDB-lite"/>
    </source>
</evidence>
<name>A0AAD9BCF7_DISEL</name>
<feature type="compositionally biased region" description="Basic and acidic residues" evidence="1">
    <location>
        <begin position="84"/>
        <end position="104"/>
    </location>
</feature>
<evidence type="ECO:0000313" key="3">
    <source>
        <dbReference type="Proteomes" id="UP001228049"/>
    </source>
</evidence>
<gene>
    <name evidence="2" type="ORF">KUDE01_025592</name>
</gene>
<feature type="region of interest" description="Disordered" evidence="1">
    <location>
        <begin position="1"/>
        <end position="105"/>
    </location>
</feature>